<proteinExistence type="predicted"/>
<evidence type="ECO:0000313" key="3">
    <source>
        <dbReference type="Proteomes" id="UP000326936"/>
    </source>
</evidence>
<keyword evidence="1" id="KW-0175">Coiled coil</keyword>
<protein>
    <submittedName>
        <fullName evidence="2">Type III secretion system protein</fullName>
    </submittedName>
</protein>
<geneLocation type="plasmid" evidence="3">
    <name>pthaf100_a</name>
</geneLocation>
<evidence type="ECO:0000256" key="1">
    <source>
        <dbReference type="SAM" id="Coils"/>
    </source>
</evidence>
<reference evidence="2 3" key="1">
    <citation type="submission" date="2019-10" db="EMBL/GenBank/DDBJ databases">
        <title>Complete genome sequence of Vibrio sp. strain THAF100, isolated from non-filtered water from the water column of tank 6 of a marine aquarium containing stony-coral fragments. Water maintained at 26 degree C.</title>
        <authorList>
            <person name="Ruckert C."/>
            <person name="Franco A."/>
            <person name="Kalinowski J."/>
            <person name="Glaeser S."/>
        </authorList>
    </citation>
    <scope>NUCLEOTIDE SEQUENCE [LARGE SCALE GENOMIC DNA]</scope>
    <source>
        <strain evidence="2 3">THAF100</strain>
        <plasmid evidence="3">pthaf100_a</plasmid>
    </source>
</reference>
<dbReference type="Proteomes" id="UP000326936">
    <property type="component" value="Plasmid pTHAF100_a"/>
</dbReference>
<keyword evidence="2" id="KW-0614">Plasmid</keyword>
<dbReference type="KEGG" id="vaq:FIV01_15120"/>
<organism evidence="2 3">
    <name type="scientific">Vibrio aquimaris</name>
    <dbReference type="NCBI Taxonomy" id="2587862"/>
    <lineage>
        <taxon>Bacteria</taxon>
        <taxon>Pseudomonadati</taxon>
        <taxon>Pseudomonadota</taxon>
        <taxon>Gammaproteobacteria</taxon>
        <taxon>Vibrionales</taxon>
        <taxon>Vibrionaceae</taxon>
        <taxon>Vibrio</taxon>
    </lineage>
</organism>
<feature type="coiled-coil region" evidence="1">
    <location>
        <begin position="31"/>
        <end position="77"/>
    </location>
</feature>
<evidence type="ECO:0000313" key="2">
    <source>
        <dbReference type="EMBL" id="QFT27717.1"/>
    </source>
</evidence>
<dbReference type="AlphaFoldDB" id="A0A5P9CPJ6"/>
<keyword evidence="3" id="KW-1185">Reference proteome</keyword>
<dbReference type="RefSeq" id="WP_152431806.1">
    <property type="nucleotide sequence ID" value="NZ_CBCSDK010000012.1"/>
</dbReference>
<dbReference type="EMBL" id="CP045351">
    <property type="protein sequence ID" value="QFT27717.1"/>
    <property type="molecule type" value="Genomic_DNA"/>
</dbReference>
<sequence length="220" mass="25341">MAREIFTQISIEELNSLQNKKIISADELNALTHIEESKTNVQSEIEKLLDEAREESRRIIESALAEKQAIIDKAQNQALSIQKLEECCLENKQRAYWKHSISAIEQQIESIVMDILSNIIHDYDKRDLTRSLIKKGLEFLDSNQSICVRVPMNLKHQMSESFPDLIIEGEEDLVDALEIESDNEVYLLSIDNVRPLLSSKKSPQTYFYDESNMSETDATY</sequence>
<gene>
    <name evidence="2" type="ORF">FIV01_15120</name>
</gene>
<name>A0A5P9CPJ6_9VIBR</name>
<accession>A0A5P9CPJ6</accession>